<dbReference type="Proteomes" id="UP001377168">
    <property type="component" value="Unassembled WGS sequence"/>
</dbReference>
<gene>
    <name evidence="1" type="ORF">WKI67_21815</name>
</gene>
<comment type="caution">
    <text evidence="1">The sequence shown here is derived from an EMBL/GenBank/DDBJ whole genome shotgun (WGS) entry which is preliminary data.</text>
</comment>
<protein>
    <submittedName>
        <fullName evidence="1">Uncharacterized protein</fullName>
    </submittedName>
</protein>
<dbReference type="EMBL" id="JBBKAJ010000022">
    <property type="protein sequence ID" value="MEJ8636004.1"/>
    <property type="molecule type" value="Genomic_DNA"/>
</dbReference>
<name>A0ACC6PXB3_9ACTN</name>
<proteinExistence type="predicted"/>
<reference evidence="1" key="1">
    <citation type="submission" date="2024-03" db="EMBL/GenBank/DDBJ databases">
        <title>Novel Streptomyces species of biotechnological and ecological value are a feature of Machair soil.</title>
        <authorList>
            <person name="Prole J.R."/>
            <person name="Goodfellow M."/>
            <person name="Allenby N."/>
            <person name="Ward A.C."/>
        </authorList>
    </citation>
    <scope>NUCLEOTIDE SEQUENCE</scope>
    <source>
        <strain evidence="1">MS2.AVA.5</strain>
    </source>
</reference>
<accession>A0ACC6PXB3</accession>
<evidence type="ECO:0000313" key="2">
    <source>
        <dbReference type="Proteomes" id="UP001377168"/>
    </source>
</evidence>
<evidence type="ECO:0000313" key="1">
    <source>
        <dbReference type="EMBL" id="MEJ8636004.1"/>
    </source>
</evidence>
<organism evidence="1 2">
    <name type="scientific">Streptomyces achmelvichensis</name>
    <dbReference type="NCBI Taxonomy" id="3134111"/>
    <lineage>
        <taxon>Bacteria</taxon>
        <taxon>Bacillati</taxon>
        <taxon>Actinomycetota</taxon>
        <taxon>Actinomycetes</taxon>
        <taxon>Kitasatosporales</taxon>
        <taxon>Streptomycetaceae</taxon>
        <taxon>Streptomyces</taxon>
    </lineage>
</organism>
<sequence>MPGHEPTRDEYLSAAREMADAGRTTLARLLAEEAANRATDPADAARILVEFPGLSLRSED</sequence>
<keyword evidence="2" id="KW-1185">Reference proteome</keyword>